<sequence length="794" mass="88271">MKEDPEWDIYEKLTNKVSRPAPQLQEEHKEFLINFFDEQPQTTREDAVASLTAAFEGFTLRSSWVGTFTKNDCNLTVKRITRHLVCGILGQFDHLHKVNSRKAGDLMKQLKLKSSLPVDVDISSSFPSIDSVKDEHAELAKEEQLLNSGESKVKDLALSIVPAASLELHFGVAKMTINLEKTIAELGVGISKLATDTPDITVLAYYLPVLKPLVNFGQPIEYESYEKLSEGQLLITNPSVSFEFWTTSMPIFNAILFCGRVLAAGDLYVGYTIREGFVHGILPPGPMNINRRQAFRHLSNIVDELWIRGGSIQDDLNWRKWSKKFPPLKQCKATAIRDLVRLAKEGAEAALEISDKYTAAVAFGLAQVNLCKIMALSFGSGPRVYTKDEEGFRELKLEASVRESNYTLFYYDERSYFFRLCGVPAESLQELVKWLDNEVANTTFLGIENGDAPGTVVITPRFHVLTRTGAIKSLGDMVSNIGMTVAENCRACGGSCVSMLHKVSHRQYVGCRTVAFLNMLVSVYVGGVLKKAGMAVDQCLFSDDLQRTIKSLNELFSYDTVGLSAFLTSWYILRSGEDVPHVDKGLVLGLEMDGQIHGLRHAVKPGTIGSPLVSFDGHIVAGSHTFACIAYTRRPEIYYELKKGQYTLVTEQSPDVLPAQYLYVRSEPEHIAVDTILMYPTGDELQVDLGASVNLINVHKCEEMAEQMAIPLHVSQCVDGYNAVNLSEEFRYVLYTHGNEALQSWICGAFNRRVCFQGCRPLNVALALIGPGEILIQGGCKALAIEQQRIEQSK</sequence>
<accession>A0A1X0QPC3</accession>
<gene>
    <name evidence="1" type="ORF">BCV72DRAFT_339304</name>
</gene>
<name>A0A1X0QPC3_RHIZD</name>
<proteinExistence type="predicted"/>
<reference evidence="1" key="1">
    <citation type="journal article" date="2016" name="Proc. Natl. Acad. Sci. U.S.A.">
        <title>Lipid metabolic changes in an early divergent fungus govern the establishment of a mutualistic symbiosis with endobacteria.</title>
        <authorList>
            <person name="Lastovetsky O.A."/>
            <person name="Gaspar M.L."/>
            <person name="Mondo S.J."/>
            <person name="LaButti K.M."/>
            <person name="Sandor L."/>
            <person name="Grigoriev I.V."/>
            <person name="Henry S.A."/>
            <person name="Pawlowska T.E."/>
        </authorList>
    </citation>
    <scope>NUCLEOTIDE SEQUENCE [LARGE SCALE GENOMIC DNA]</scope>
    <source>
        <strain evidence="1">ATCC 52814</strain>
    </source>
</reference>
<dbReference type="Proteomes" id="UP000242414">
    <property type="component" value="Unassembled WGS sequence"/>
</dbReference>
<evidence type="ECO:0000313" key="1">
    <source>
        <dbReference type="EMBL" id="ORE01596.1"/>
    </source>
</evidence>
<protein>
    <submittedName>
        <fullName evidence="1">Uncharacterized protein</fullName>
    </submittedName>
</protein>
<organism evidence="1">
    <name type="scientific">Rhizopus microsporus var. microsporus</name>
    <dbReference type="NCBI Taxonomy" id="86635"/>
    <lineage>
        <taxon>Eukaryota</taxon>
        <taxon>Fungi</taxon>
        <taxon>Fungi incertae sedis</taxon>
        <taxon>Mucoromycota</taxon>
        <taxon>Mucoromycotina</taxon>
        <taxon>Mucoromycetes</taxon>
        <taxon>Mucorales</taxon>
        <taxon>Mucorineae</taxon>
        <taxon>Rhizopodaceae</taxon>
        <taxon>Rhizopus</taxon>
    </lineage>
</organism>
<dbReference type="OrthoDB" id="2282676at2759"/>
<dbReference type="VEuPathDB" id="FungiDB:BCV72DRAFT_339304"/>
<dbReference type="EMBL" id="KV922116">
    <property type="protein sequence ID" value="ORE01596.1"/>
    <property type="molecule type" value="Genomic_DNA"/>
</dbReference>
<dbReference type="AlphaFoldDB" id="A0A1X0QPC3"/>